<dbReference type="PANTHER" id="PTHR30255:SF2">
    <property type="entry name" value="SINGLE-STRANDED-DNA-SPECIFIC EXONUCLEASE RECJ"/>
    <property type="match status" value="1"/>
</dbReference>
<evidence type="ECO:0000259" key="1">
    <source>
        <dbReference type="Pfam" id="PF01368"/>
    </source>
</evidence>
<dbReference type="AlphaFoldDB" id="A0ABD8A8V6"/>
<dbReference type="InterPro" id="IPR051673">
    <property type="entry name" value="SSDNA_exonuclease_RecJ"/>
</dbReference>
<evidence type="ECO:0000259" key="2">
    <source>
        <dbReference type="Pfam" id="PF02272"/>
    </source>
</evidence>
<organism evidence="3 4">
    <name type="scientific">Methanoculleus palmolei</name>
    <dbReference type="NCBI Taxonomy" id="72612"/>
    <lineage>
        <taxon>Archaea</taxon>
        <taxon>Methanobacteriati</taxon>
        <taxon>Methanobacteriota</taxon>
        <taxon>Stenosarchaea group</taxon>
        <taxon>Methanomicrobia</taxon>
        <taxon>Methanomicrobiales</taxon>
        <taxon>Methanomicrobiaceae</taxon>
        <taxon>Methanoculleus</taxon>
    </lineage>
</organism>
<dbReference type="Proteomes" id="UP001626603">
    <property type="component" value="Chromosome"/>
</dbReference>
<dbReference type="InterPro" id="IPR038763">
    <property type="entry name" value="DHH_sf"/>
</dbReference>
<dbReference type="PANTHER" id="PTHR30255">
    <property type="entry name" value="SINGLE-STRANDED-DNA-SPECIFIC EXONUCLEASE RECJ"/>
    <property type="match status" value="1"/>
</dbReference>
<dbReference type="Gene3D" id="3.90.1640.30">
    <property type="match status" value="1"/>
</dbReference>
<feature type="domain" description="DDH" evidence="1">
    <location>
        <begin position="22"/>
        <end position="139"/>
    </location>
</feature>
<name>A0ABD8A8V6_9EURY</name>
<dbReference type="Gene3D" id="3.10.310.30">
    <property type="match status" value="1"/>
</dbReference>
<dbReference type="Pfam" id="PF01368">
    <property type="entry name" value="DHH"/>
    <property type="match status" value="1"/>
</dbReference>
<sequence>MSLEAAAAGLADHLREQEFVEVLAHHDADGIAAASILCHAMFREGGRFRLRVRSGITTADIPRDSSVLLCDLGSALTDLPGDVMVVDHHLPHFEGDYHVNPRLEGIDGDRNLSAAGTAYIVAQRMGDNRDLAGLALLGIIGDGQEIEGPNRDITSEGIANGFIAPRRGLRLPGRGLVEQLALAVNPYLAGFSGVPETARALVAQVTDEDDVDYESLLSRVVLAAAPNASLQALCGIWGTTYSLGREVIDEAVNLTAVVDACGKSGHGDIGASLCLRSTHALGEAWEIAARHRQAVIVGIQGARRLDEHRALFEVDDGTVTGDVADALANDLVQTGPVFVIGKNADHCVVSARCPPGIDLDLEPLMGRIAEACGGQGGGHHRRAGARIGADQVDRFRQELQKEVPA</sequence>
<dbReference type="InterPro" id="IPR003156">
    <property type="entry name" value="DHHA1_dom"/>
</dbReference>
<feature type="domain" description="DHHA1" evidence="2">
    <location>
        <begin position="319"/>
        <end position="402"/>
    </location>
</feature>
<reference evidence="3 4" key="1">
    <citation type="submission" date="2023-10" db="EMBL/GenBank/DDBJ databases">
        <title>The complete genome sequence of Methanoculleus palmolei DSM 4273.</title>
        <authorList>
            <person name="Lai S.-J."/>
            <person name="You Y.-T."/>
            <person name="Chen S.-C."/>
        </authorList>
    </citation>
    <scope>NUCLEOTIDE SEQUENCE [LARGE SCALE GENOMIC DNA]</scope>
    <source>
        <strain evidence="3 4">DSM 4273</strain>
    </source>
</reference>
<dbReference type="Pfam" id="PF02272">
    <property type="entry name" value="DHHA1"/>
    <property type="match status" value="1"/>
</dbReference>
<evidence type="ECO:0000313" key="3">
    <source>
        <dbReference type="EMBL" id="WOX55031.1"/>
    </source>
</evidence>
<dbReference type="GO" id="GO:0004527">
    <property type="term" value="F:exonuclease activity"/>
    <property type="evidence" value="ECO:0007669"/>
    <property type="project" value="UniProtKB-KW"/>
</dbReference>
<dbReference type="InterPro" id="IPR001667">
    <property type="entry name" value="DDH_dom"/>
</dbReference>
<evidence type="ECO:0000313" key="4">
    <source>
        <dbReference type="Proteomes" id="UP001626603"/>
    </source>
</evidence>
<dbReference type="SUPFAM" id="SSF64182">
    <property type="entry name" value="DHH phosphoesterases"/>
    <property type="match status" value="1"/>
</dbReference>
<keyword evidence="4" id="KW-1185">Reference proteome</keyword>
<accession>A0ABD8A8V6</accession>
<proteinExistence type="predicted"/>
<protein>
    <submittedName>
        <fullName evidence="3">DHHA1 domain-containing protein</fullName>
    </submittedName>
</protein>
<dbReference type="EMBL" id="CP137641">
    <property type="protein sequence ID" value="WOX55031.1"/>
    <property type="molecule type" value="Genomic_DNA"/>
</dbReference>
<gene>
    <name evidence="3" type="ORF">R6Y95_06025</name>
</gene>